<dbReference type="PROSITE" id="PS00107">
    <property type="entry name" value="PROTEIN_KINASE_ATP"/>
    <property type="match status" value="1"/>
</dbReference>
<keyword evidence="6" id="KW-0418">Kinase</keyword>
<sequence>MIDDDPFVTRRDASGSVTADLAAAGFEDAQEIGRGGFGVVYRCTQAALDRTVAVKVLTADLDEQNRERFVREQRAAGRLTGHPNVVNVLHVGVTDNGRPYIVMPYHAQDSLDTRIRRHGPLPLDEALRLGVKMAGALEAAHRLGILHRDVKPGNILLTDYGEPALSDFGIARIAGGFETTAGVVTGSPAFTAPEVVTGEPPSAAADVYGLGATLFAAMTGHAAFERRSGEQVVAQFLRIAAEPGPDPRKHGIPEDVSTIIERAMSGTSEGRPSATELGQQLRASQRLHGFPVDEMALHTEAGAVQPKEDVMVPPPHQLVSHAHEFFREVTSFVGRRNEVAAVKARLSDSRIVTLTGFGGVGKTRLACRVASEVRRTYTGGVWFVDLAAIATPDLVVSAITEALDIRDGMNADGSHYLFEFLGGRHALIVLDNCEHLIEASGSVAAEIVRRSDRVEILATSREPLGVLGETVFEVPPMAVPDEAQLADGQNAKSFHSEAVDLFEQRAASVVPGYTLDDESRPEVARLCQRLDGIPLAIELAAVRIRSLPLDRVLSREGALFEILTRGNRGGPVRHQTLRGAIDWSFDLCSPEEQVLWARLSVFAGGFDFDAVESVCTDPVIVPDAFDLISGLVEKSVISTVQSGSTVRYKLLESIKDYAAEKLAEQGDENAWRRNHRDYFLRLAERSESQSLGSGQLVWNRRLRHERANLRAALEYCLSTPGEARTGLRMAGALWFFWNASGLLRDGRYWLTRALEADREPSSERAKALWVIAWNAMVQGDNPTSKQYLLECTAVAESIGDRTAQAFAVQFRGAAEMLGNGNLDVALEYLTAGMALHAESGEVNSLTLLGGAQLALVHCLSGNLEQSLAWADETIASGRSLKEHFSTSWALWARGLVLWTQRKYPQASDSLKEALELKQSLTDWLGVSTCTEILAWIAIEETNPVRSARLLGIGRTLCGEMGSTPLFGNESLIRTRTRYEQRTRQLLGDSAFEKEFRAGERLEHLASMEFALHKRTSEPAAPAAPAPKVKLTPREKEVGKLVAEGLTNKEIAERLVISPRTAEGHVDRILTKTGHRSRAQLAAWIAREESIESRNP</sequence>
<evidence type="ECO:0000313" key="7">
    <source>
        <dbReference type="Proteomes" id="UP000239290"/>
    </source>
</evidence>
<dbReference type="GO" id="GO:0005524">
    <property type="term" value="F:ATP binding"/>
    <property type="evidence" value="ECO:0007669"/>
    <property type="project" value="UniProtKB-UniRule"/>
</dbReference>
<dbReference type="SUPFAM" id="SSF56112">
    <property type="entry name" value="Protein kinase-like (PK-like)"/>
    <property type="match status" value="1"/>
</dbReference>
<dbReference type="GO" id="GO:0003677">
    <property type="term" value="F:DNA binding"/>
    <property type="evidence" value="ECO:0007669"/>
    <property type="project" value="InterPro"/>
</dbReference>
<dbReference type="InterPro" id="IPR002182">
    <property type="entry name" value="NB-ARC"/>
</dbReference>
<dbReference type="Gene3D" id="3.40.50.300">
    <property type="entry name" value="P-loop containing nucleotide triphosphate hydrolases"/>
    <property type="match status" value="1"/>
</dbReference>
<accession>A0A2S8IUD0</accession>
<dbReference type="CDD" id="cd14014">
    <property type="entry name" value="STKc_PknB_like"/>
    <property type="match status" value="1"/>
</dbReference>
<keyword evidence="6" id="KW-0808">Transferase</keyword>
<proteinExistence type="predicted"/>
<dbReference type="Proteomes" id="UP000239290">
    <property type="component" value="Unassembled WGS sequence"/>
</dbReference>
<evidence type="ECO:0000256" key="1">
    <source>
        <dbReference type="ARBA" id="ARBA00022741"/>
    </source>
</evidence>
<dbReference type="Gene3D" id="1.10.10.10">
    <property type="entry name" value="Winged helix-like DNA-binding domain superfamily/Winged helix DNA-binding domain"/>
    <property type="match status" value="1"/>
</dbReference>
<keyword evidence="1 3" id="KW-0547">Nucleotide-binding</keyword>
<dbReference type="Pfam" id="PF00069">
    <property type="entry name" value="Pkinase"/>
    <property type="match status" value="1"/>
</dbReference>
<dbReference type="GO" id="GO:0006355">
    <property type="term" value="P:regulation of DNA-templated transcription"/>
    <property type="evidence" value="ECO:0007669"/>
    <property type="project" value="InterPro"/>
</dbReference>
<dbReference type="GO" id="GO:0004672">
    <property type="term" value="F:protein kinase activity"/>
    <property type="evidence" value="ECO:0007669"/>
    <property type="project" value="InterPro"/>
</dbReference>
<dbReference type="AlphaFoldDB" id="A0A2S8IUD0"/>
<dbReference type="SUPFAM" id="SSF46894">
    <property type="entry name" value="C-terminal effector domain of the bipartite response regulators"/>
    <property type="match status" value="1"/>
</dbReference>
<dbReference type="RefSeq" id="WP_105420767.1">
    <property type="nucleotide sequence ID" value="NZ_PUIO01000050.1"/>
</dbReference>
<dbReference type="SUPFAM" id="SSF52540">
    <property type="entry name" value="P-loop containing nucleoside triphosphate hydrolases"/>
    <property type="match status" value="1"/>
</dbReference>
<dbReference type="InterPro" id="IPR000719">
    <property type="entry name" value="Prot_kinase_dom"/>
</dbReference>
<dbReference type="CDD" id="cd06170">
    <property type="entry name" value="LuxR_C_like"/>
    <property type="match status" value="1"/>
</dbReference>
<dbReference type="GO" id="GO:0043531">
    <property type="term" value="F:ADP binding"/>
    <property type="evidence" value="ECO:0007669"/>
    <property type="project" value="InterPro"/>
</dbReference>
<dbReference type="SUPFAM" id="SSF48452">
    <property type="entry name" value="TPR-like"/>
    <property type="match status" value="1"/>
</dbReference>
<protein>
    <submittedName>
        <fullName evidence="6">Protein kinase</fullName>
    </submittedName>
</protein>
<name>A0A2S8IUD0_RHOOP</name>
<dbReference type="InterPro" id="IPR008271">
    <property type="entry name" value="Ser/Thr_kinase_AS"/>
</dbReference>
<evidence type="ECO:0000259" key="5">
    <source>
        <dbReference type="PROSITE" id="PS50043"/>
    </source>
</evidence>
<dbReference type="Pfam" id="PF00196">
    <property type="entry name" value="GerE"/>
    <property type="match status" value="1"/>
</dbReference>
<dbReference type="Pfam" id="PF00931">
    <property type="entry name" value="NB-ARC"/>
    <property type="match status" value="1"/>
</dbReference>
<dbReference type="Pfam" id="PF13424">
    <property type="entry name" value="TPR_12"/>
    <property type="match status" value="1"/>
</dbReference>
<feature type="domain" description="HTH luxR-type" evidence="5">
    <location>
        <begin position="1023"/>
        <end position="1088"/>
    </location>
</feature>
<gene>
    <name evidence="6" type="ORF">C5613_32470</name>
</gene>
<evidence type="ECO:0000256" key="3">
    <source>
        <dbReference type="PROSITE-ProRule" id="PRU10141"/>
    </source>
</evidence>
<evidence type="ECO:0000313" key="6">
    <source>
        <dbReference type="EMBL" id="PQP18353.1"/>
    </source>
</evidence>
<dbReference type="InterPro" id="IPR011009">
    <property type="entry name" value="Kinase-like_dom_sf"/>
</dbReference>
<dbReference type="PANTHER" id="PTHR47691">
    <property type="entry name" value="REGULATOR-RELATED"/>
    <property type="match status" value="1"/>
</dbReference>
<dbReference type="PROSITE" id="PS50043">
    <property type="entry name" value="HTH_LUXR_2"/>
    <property type="match status" value="1"/>
</dbReference>
<evidence type="ECO:0000256" key="2">
    <source>
        <dbReference type="ARBA" id="ARBA00022840"/>
    </source>
</evidence>
<dbReference type="InterPro" id="IPR017441">
    <property type="entry name" value="Protein_kinase_ATP_BS"/>
</dbReference>
<dbReference type="InterPro" id="IPR000792">
    <property type="entry name" value="Tscrpt_reg_LuxR_C"/>
</dbReference>
<organism evidence="6 7">
    <name type="scientific">Rhodococcus opacus</name>
    <name type="common">Nocardia opaca</name>
    <dbReference type="NCBI Taxonomy" id="37919"/>
    <lineage>
        <taxon>Bacteria</taxon>
        <taxon>Bacillati</taxon>
        <taxon>Actinomycetota</taxon>
        <taxon>Actinomycetes</taxon>
        <taxon>Mycobacteriales</taxon>
        <taxon>Nocardiaceae</taxon>
        <taxon>Rhodococcus</taxon>
    </lineage>
</organism>
<dbReference type="InterPro" id="IPR036388">
    <property type="entry name" value="WH-like_DNA-bd_sf"/>
</dbReference>
<evidence type="ECO:0000259" key="4">
    <source>
        <dbReference type="PROSITE" id="PS50011"/>
    </source>
</evidence>
<dbReference type="Gene3D" id="1.10.510.10">
    <property type="entry name" value="Transferase(Phosphotransferase) domain 1"/>
    <property type="match status" value="1"/>
</dbReference>
<dbReference type="InterPro" id="IPR016032">
    <property type="entry name" value="Sig_transdc_resp-reg_C-effctor"/>
</dbReference>
<feature type="binding site" evidence="3">
    <location>
        <position position="55"/>
    </location>
    <ligand>
        <name>ATP</name>
        <dbReference type="ChEBI" id="CHEBI:30616"/>
    </ligand>
</feature>
<dbReference type="PROSITE" id="PS50011">
    <property type="entry name" value="PROTEIN_KINASE_DOM"/>
    <property type="match status" value="1"/>
</dbReference>
<dbReference type="SMART" id="SM00421">
    <property type="entry name" value="HTH_LUXR"/>
    <property type="match status" value="1"/>
</dbReference>
<feature type="domain" description="Protein kinase" evidence="4">
    <location>
        <begin position="26"/>
        <end position="291"/>
    </location>
</feature>
<dbReference type="PRINTS" id="PR00038">
    <property type="entry name" value="HTHLUXR"/>
</dbReference>
<dbReference type="Gene3D" id="3.30.200.20">
    <property type="entry name" value="Phosphorylase Kinase, domain 1"/>
    <property type="match status" value="1"/>
</dbReference>
<dbReference type="EMBL" id="PUIO01000050">
    <property type="protein sequence ID" value="PQP18353.1"/>
    <property type="molecule type" value="Genomic_DNA"/>
</dbReference>
<dbReference type="PRINTS" id="PR00364">
    <property type="entry name" value="DISEASERSIST"/>
</dbReference>
<dbReference type="InterPro" id="IPR011990">
    <property type="entry name" value="TPR-like_helical_dom_sf"/>
</dbReference>
<reference evidence="7" key="1">
    <citation type="submission" date="2018-02" db="EMBL/GenBank/DDBJ databases">
        <title>Draft genome sequencing of Rhodococcus opacus KU647198.</title>
        <authorList>
            <person name="Zheng B.-X."/>
        </authorList>
    </citation>
    <scope>NUCLEOTIDE SEQUENCE [LARGE SCALE GENOMIC DNA]</scope>
    <source>
        <strain evidence="7">04-OD7</strain>
    </source>
</reference>
<dbReference type="Gene3D" id="1.25.40.10">
    <property type="entry name" value="Tetratricopeptide repeat domain"/>
    <property type="match status" value="1"/>
</dbReference>
<dbReference type="PANTHER" id="PTHR47691:SF3">
    <property type="entry name" value="HTH-TYPE TRANSCRIPTIONAL REGULATOR RV0890C-RELATED"/>
    <property type="match status" value="1"/>
</dbReference>
<dbReference type="SMART" id="SM00220">
    <property type="entry name" value="S_TKc"/>
    <property type="match status" value="1"/>
</dbReference>
<keyword evidence="2 3" id="KW-0067">ATP-binding</keyword>
<comment type="caution">
    <text evidence="6">The sequence shown here is derived from an EMBL/GenBank/DDBJ whole genome shotgun (WGS) entry which is preliminary data.</text>
</comment>
<dbReference type="InterPro" id="IPR027417">
    <property type="entry name" value="P-loop_NTPase"/>
</dbReference>
<dbReference type="PROSITE" id="PS00108">
    <property type="entry name" value="PROTEIN_KINASE_ST"/>
    <property type="match status" value="1"/>
</dbReference>